<feature type="domain" description="C2H2-type" evidence="3">
    <location>
        <begin position="56"/>
        <end position="84"/>
    </location>
</feature>
<dbReference type="SUPFAM" id="SSF118359">
    <property type="entry name" value="Expressed protein At2g23090/F21P24.15"/>
    <property type="match status" value="1"/>
</dbReference>
<organism evidence="4 5">
    <name type="scientific">Olea europaea subsp. europaea</name>
    <dbReference type="NCBI Taxonomy" id="158383"/>
    <lineage>
        <taxon>Eukaryota</taxon>
        <taxon>Viridiplantae</taxon>
        <taxon>Streptophyta</taxon>
        <taxon>Embryophyta</taxon>
        <taxon>Tracheophyta</taxon>
        <taxon>Spermatophyta</taxon>
        <taxon>Magnoliopsida</taxon>
        <taxon>eudicotyledons</taxon>
        <taxon>Gunneridae</taxon>
        <taxon>Pentapetalae</taxon>
        <taxon>asterids</taxon>
        <taxon>lamiids</taxon>
        <taxon>Lamiales</taxon>
        <taxon>Oleaceae</taxon>
        <taxon>Oleeae</taxon>
        <taxon>Olea</taxon>
    </lineage>
</organism>
<evidence type="ECO:0000256" key="1">
    <source>
        <dbReference type="PROSITE-ProRule" id="PRU00042"/>
    </source>
</evidence>
<comment type="caution">
    <text evidence="4">The sequence shown here is derived from an EMBL/GenBank/DDBJ whole genome shotgun (WGS) entry which is preliminary data.</text>
</comment>
<keyword evidence="1" id="KW-0863">Zinc-finger</keyword>
<feature type="region of interest" description="Disordered" evidence="2">
    <location>
        <begin position="18"/>
        <end position="45"/>
    </location>
</feature>
<name>A0A8S0RUB7_OLEEU</name>
<keyword evidence="1" id="KW-0862">Zinc</keyword>
<protein>
    <submittedName>
        <fullName evidence="4">Zinc finger 706-like</fullName>
    </submittedName>
</protein>
<dbReference type="GO" id="GO:0008270">
    <property type="term" value="F:zinc ion binding"/>
    <property type="evidence" value="ECO:0007669"/>
    <property type="project" value="UniProtKB-KW"/>
</dbReference>
<dbReference type="AlphaFoldDB" id="A0A8S0RUB7"/>
<dbReference type="OrthoDB" id="73348at2759"/>
<keyword evidence="1" id="KW-0479">Metal-binding</keyword>
<feature type="compositionally biased region" description="Basic and acidic residues" evidence="2">
    <location>
        <begin position="18"/>
        <end position="42"/>
    </location>
</feature>
<sequence length="89" mass="10092">MILHGDILWVTLPICPTTRERDDTGEAEDRGAEKKCREESEGQRSQLEARAVGLKVICPVCKMQLAIHNQLIDHYTSKHPKERPPSNSE</sequence>
<proteinExistence type="predicted"/>
<gene>
    <name evidence="4" type="ORF">OLEA9_A039765</name>
</gene>
<evidence type="ECO:0000256" key="2">
    <source>
        <dbReference type="SAM" id="MobiDB-lite"/>
    </source>
</evidence>
<dbReference type="InterPro" id="IPR026939">
    <property type="entry name" value="ZNF706/At2g23090_sf"/>
</dbReference>
<dbReference type="PROSITE" id="PS50157">
    <property type="entry name" value="ZINC_FINGER_C2H2_2"/>
    <property type="match status" value="1"/>
</dbReference>
<dbReference type="Gramene" id="OE9A039765T1">
    <property type="protein sequence ID" value="OE9A039765C1"/>
    <property type="gene ID" value="OE9A039765"/>
</dbReference>
<keyword evidence="5" id="KW-1185">Reference proteome</keyword>
<evidence type="ECO:0000313" key="4">
    <source>
        <dbReference type="EMBL" id="CAA2983541.1"/>
    </source>
</evidence>
<evidence type="ECO:0000259" key="3">
    <source>
        <dbReference type="PROSITE" id="PS50157"/>
    </source>
</evidence>
<dbReference type="Gene3D" id="4.10.1050.10">
    <property type="entry name" value="At2g23090-like"/>
    <property type="match status" value="1"/>
</dbReference>
<reference evidence="4 5" key="1">
    <citation type="submission" date="2019-12" db="EMBL/GenBank/DDBJ databases">
        <authorList>
            <person name="Alioto T."/>
            <person name="Alioto T."/>
            <person name="Gomez Garrido J."/>
        </authorList>
    </citation>
    <scope>NUCLEOTIDE SEQUENCE [LARGE SCALE GENOMIC DNA]</scope>
</reference>
<accession>A0A8S0RUB7</accession>
<dbReference type="Proteomes" id="UP000594638">
    <property type="component" value="Unassembled WGS sequence"/>
</dbReference>
<evidence type="ECO:0000313" key="5">
    <source>
        <dbReference type="Proteomes" id="UP000594638"/>
    </source>
</evidence>
<dbReference type="PROSITE" id="PS00028">
    <property type="entry name" value="ZINC_FINGER_C2H2_1"/>
    <property type="match status" value="1"/>
</dbReference>
<dbReference type="EMBL" id="CACTIH010003734">
    <property type="protein sequence ID" value="CAA2983541.1"/>
    <property type="molecule type" value="Genomic_DNA"/>
</dbReference>
<dbReference type="InterPro" id="IPR013087">
    <property type="entry name" value="Znf_C2H2_type"/>
</dbReference>